<keyword evidence="3" id="KW-1185">Reference proteome</keyword>
<gene>
    <name evidence="2" type="ORF">I5M19_11050</name>
</gene>
<dbReference type="Gene3D" id="1.10.3300.10">
    <property type="entry name" value="Jann2411-like domain"/>
    <property type="match status" value="1"/>
</dbReference>
<protein>
    <submittedName>
        <fullName evidence="2">CGNR zinc finger domain-containing protein</fullName>
    </submittedName>
</protein>
<evidence type="ECO:0000313" key="2">
    <source>
        <dbReference type="EMBL" id="MBK0379849.1"/>
    </source>
</evidence>
<name>A0A934PS87_9SPHI</name>
<evidence type="ECO:0000313" key="3">
    <source>
        <dbReference type="Proteomes" id="UP000613193"/>
    </source>
</evidence>
<dbReference type="InterPro" id="IPR021005">
    <property type="entry name" value="Znf_CGNR"/>
</dbReference>
<organism evidence="2 3">
    <name type="scientific">Mucilaginibacter segetis</name>
    <dbReference type="NCBI Taxonomy" id="2793071"/>
    <lineage>
        <taxon>Bacteria</taxon>
        <taxon>Pseudomonadati</taxon>
        <taxon>Bacteroidota</taxon>
        <taxon>Sphingobacteriia</taxon>
        <taxon>Sphingobacteriales</taxon>
        <taxon>Sphingobacteriaceae</taxon>
        <taxon>Mucilaginibacter</taxon>
    </lineage>
</organism>
<accession>A0A934PS87</accession>
<sequence>MRKKVNIQNLPRIGGFLCLDFINTVQTRKKEMPTEYLRDYSEYLIWCYEMELLTYNELRETKLNEYCYAGTVKCCYKRIIDAREMLYRLFSLLAKGKPVAERVMQQFNAWVKEALTQTYFVSDKAGIRLAWNNPEAEFERQFWMIIKSAYDLLQSDKLKLLKECPGCGWLFLDTSAKGHRKWCCTETCGSISKAKKYYHTRIAAPKKRATKKAVC</sequence>
<dbReference type="InterPro" id="IPR010852">
    <property type="entry name" value="ABATE"/>
</dbReference>
<dbReference type="EMBL" id="JAEHFW010000002">
    <property type="protein sequence ID" value="MBK0379849.1"/>
    <property type="molecule type" value="Genomic_DNA"/>
</dbReference>
<feature type="domain" description="Zinc finger CGNR" evidence="1">
    <location>
        <begin position="161"/>
        <end position="199"/>
    </location>
</feature>
<comment type="caution">
    <text evidence="2">The sequence shown here is derived from an EMBL/GenBank/DDBJ whole genome shotgun (WGS) entry which is preliminary data.</text>
</comment>
<dbReference type="AlphaFoldDB" id="A0A934PS87"/>
<dbReference type="InterPro" id="IPR023286">
    <property type="entry name" value="ABATE_dom_sf"/>
</dbReference>
<dbReference type="Pfam" id="PF07336">
    <property type="entry name" value="ABATE"/>
    <property type="match status" value="1"/>
</dbReference>
<dbReference type="Pfam" id="PF11706">
    <property type="entry name" value="zf-CGNR"/>
    <property type="match status" value="1"/>
</dbReference>
<reference evidence="2" key="1">
    <citation type="submission" date="2020-12" db="EMBL/GenBank/DDBJ databases">
        <title>Bacterial novel species Mucilaginibacter sp. SD-g isolated from soil.</title>
        <authorList>
            <person name="Jung H.-Y."/>
        </authorList>
    </citation>
    <scope>NUCLEOTIDE SEQUENCE</scope>
    <source>
        <strain evidence="2">SD-g</strain>
    </source>
</reference>
<dbReference type="RefSeq" id="WP_200066392.1">
    <property type="nucleotide sequence ID" value="NZ_JAEHFW010000002.1"/>
</dbReference>
<dbReference type="SUPFAM" id="SSF160904">
    <property type="entry name" value="Jann2411-like"/>
    <property type="match status" value="1"/>
</dbReference>
<evidence type="ECO:0000259" key="1">
    <source>
        <dbReference type="Pfam" id="PF11706"/>
    </source>
</evidence>
<proteinExistence type="predicted"/>
<dbReference type="PANTHER" id="PTHR35525">
    <property type="entry name" value="BLL6575 PROTEIN"/>
    <property type="match status" value="1"/>
</dbReference>
<dbReference type="Proteomes" id="UP000613193">
    <property type="component" value="Unassembled WGS sequence"/>
</dbReference>
<dbReference type="PANTHER" id="PTHR35525:SF3">
    <property type="entry name" value="BLL6575 PROTEIN"/>
    <property type="match status" value="1"/>
</dbReference>